<dbReference type="AlphaFoldDB" id="A0A645EUM2"/>
<accession>A0A645EUM2</accession>
<organism evidence="1">
    <name type="scientific">bioreactor metagenome</name>
    <dbReference type="NCBI Taxonomy" id="1076179"/>
    <lineage>
        <taxon>unclassified sequences</taxon>
        <taxon>metagenomes</taxon>
        <taxon>ecological metagenomes</taxon>
    </lineage>
</organism>
<protein>
    <submittedName>
        <fullName evidence="1">Uncharacterized protein</fullName>
    </submittedName>
</protein>
<comment type="caution">
    <text evidence="1">The sequence shown here is derived from an EMBL/GenBank/DDBJ whole genome shotgun (WGS) entry which is preliminary data.</text>
</comment>
<evidence type="ECO:0000313" key="1">
    <source>
        <dbReference type="EMBL" id="MPN04203.1"/>
    </source>
</evidence>
<name>A0A645EUM2_9ZZZZ</name>
<proteinExistence type="predicted"/>
<reference evidence="1" key="1">
    <citation type="submission" date="2019-08" db="EMBL/GenBank/DDBJ databases">
        <authorList>
            <person name="Kucharzyk K."/>
            <person name="Murdoch R.W."/>
            <person name="Higgins S."/>
            <person name="Loffler F."/>
        </authorList>
    </citation>
    <scope>NUCLEOTIDE SEQUENCE</scope>
</reference>
<gene>
    <name evidence="1" type="ORF">SDC9_151439</name>
</gene>
<dbReference type="EMBL" id="VSSQ01050133">
    <property type="protein sequence ID" value="MPN04203.1"/>
    <property type="molecule type" value="Genomic_DNA"/>
</dbReference>
<sequence>MFYLAEDLAEDIVVFCPEVFRFGLIQTIHQIVQGVADFAGVLVLNMVQHRMGKFTQLFLGCSAITDDGLHVVLIDLAG</sequence>